<dbReference type="GO" id="GO:0016887">
    <property type="term" value="F:ATP hydrolysis activity"/>
    <property type="evidence" value="ECO:0007669"/>
    <property type="project" value="InterPro"/>
</dbReference>
<dbReference type="PANTHER" id="PTHR10803:SF31">
    <property type="entry name" value="ATPASE RV3679-RELATED"/>
    <property type="match status" value="1"/>
</dbReference>
<dbReference type="SUPFAM" id="SSF52540">
    <property type="entry name" value="P-loop containing nucleoside triphosphate hydrolases"/>
    <property type="match status" value="1"/>
</dbReference>
<reference evidence="2 3" key="1">
    <citation type="submission" date="2019-05" db="EMBL/GenBank/DDBJ databases">
        <authorList>
            <person name="Lee S.D."/>
        </authorList>
    </citation>
    <scope>NUCLEOTIDE SEQUENCE [LARGE SCALE GENOMIC DNA]</scope>
    <source>
        <strain evidence="2 3">C5-26</strain>
    </source>
</reference>
<dbReference type="InterPro" id="IPR027417">
    <property type="entry name" value="P-loop_NTPase"/>
</dbReference>
<dbReference type="PANTHER" id="PTHR10803">
    <property type="entry name" value="ARSENICAL PUMP-DRIVING ATPASE ARSENITE-TRANSLOCATING ATPASE"/>
    <property type="match status" value="1"/>
</dbReference>
<proteinExistence type="predicted"/>
<dbReference type="Gene3D" id="3.40.50.300">
    <property type="entry name" value="P-loop containing nucleotide triphosphate hydrolases"/>
    <property type="match status" value="1"/>
</dbReference>
<protein>
    <submittedName>
        <fullName evidence="2">ATPase</fullName>
    </submittedName>
</protein>
<keyword evidence="3" id="KW-1185">Reference proteome</keyword>
<dbReference type="OrthoDB" id="5242836at2"/>
<organism evidence="2 3">
    <name type="scientific">Leekyejoonella antrihumi</name>
    <dbReference type="NCBI Taxonomy" id="1660198"/>
    <lineage>
        <taxon>Bacteria</taxon>
        <taxon>Bacillati</taxon>
        <taxon>Actinomycetota</taxon>
        <taxon>Actinomycetes</taxon>
        <taxon>Micrococcales</taxon>
        <taxon>Dermacoccaceae</taxon>
        <taxon>Leekyejoonella</taxon>
    </lineage>
</organism>
<reference evidence="2 3" key="2">
    <citation type="submission" date="2019-08" db="EMBL/GenBank/DDBJ databases">
        <title>Jejuicoccus antrihumi gen. nov., sp. nov., a new member of the family Dermacoccaceae isolated from a cave.</title>
        <authorList>
            <person name="Schumann P."/>
            <person name="Kim I.S."/>
        </authorList>
    </citation>
    <scope>NUCLEOTIDE SEQUENCE [LARGE SCALE GENOMIC DNA]</scope>
    <source>
        <strain evidence="2 3">C5-26</strain>
    </source>
</reference>
<dbReference type="EMBL" id="VCQV01000029">
    <property type="protein sequence ID" value="TWP34329.1"/>
    <property type="molecule type" value="Genomic_DNA"/>
</dbReference>
<dbReference type="InterPro" id="IPR025723">
    <property type="entry name" value="ArsA/GET3_ATPase-like"/>
</dbReference>
<dbReference type="InterPro" id="IPR016300">
    <property type="entry name" value="ATPase_ArsA/GET3"/>
</dbReference>
<evidence type="ECO:0000313" key="2">
    <source>
        <dbReference type="EMBL" id="TWP34329.1"/>
    </source>
</evidence>
<sequence>MAGSAWDGVRLHVVTGKGGTGKTSVAAALATAYAATGKHVLIAEVEERQGISQVFDVPQLGTTETQVARGQRGGDVYGLAVDAKTALMEYLQMFYKLGMAGGLLERFGVVDFATTIAPGLRDVLLIGKVYEAVRRRPGRRGHRGERPYDVVVLDAPPTGRIGRFLGVNHEIAGLAKMGPVKSQADSITALLQSRQTAVHIVTLLEEMPVQETVDAARDLAALQLPVGAIIVNQEREPIVSAEARALVTGDAFDAGPLESDLRALDLRVGPTLVGGLVQAGQDLDERLRMQDRERKQLAALDRPTYHLPFLHEGLDAGGLRELAGALGRQMIAGAPHE</sequence>
<dbReference type="Proteomes" id="UP000320244">
    <property type="component" value="Unassembled WGS sequence"/>
</dbReference>
<feature type="domain" description="ArsA/GET3 Anion-transporting ATPase-like" evidence="1">
    <location>
        <begin position="11"/>
        <end position="171"/>
    </location>
</feature>
<evidence type="ECO:0000313" key="3">
    <source>
        <dbReference type="Proteomes" id="UP000320244"/>
    </source>
</evidence>
<dbReference type="GO" id="GO:0005524">
    <property type="term" value="F:ATP binding"/>
    <property type="evidence" value="ECO:0007669"/>
    <property type="project" value="InterPro"/>
</dbReference>
<evidence type="ECO:0000259" key="1">
    <source>
        <dbReference type="Pfam" id="PF02374"/>
    </source>
</evidence>
<gene>
    <name evidence="2" type="ORF">FGL98_18020</name>
</gene>
<accession>A0A563DW39</accession>
<dbReference type="Pfam" id="PF02374">
    <property type="entry name" value="ArsA_ATPase"/>
    <property type="match status" value="1"/>
</dbReference>
<comment type="caution">
    <text evidence="2">The sequence shown here is derived from an EMBL/GenBank/DDBJ whole genome shotgun (WGS) entry which is preliminary data.</text>
</comment>
<name>A0A563DW39_9MICO</name>
<dbReference type="RefSeq" id="WP_146319033.1">
    <property type="nucleotide sequence ID" value="NZ_VCQV01000029.1"/>
</dbReference>
<dbReference type="AlphaFoldDB" id="A0A563DW39"/>